<comment type="subcellular location">
    <subcellularLocation>
        <location evidence="1">Cell membrane</location>
        <topology evidence="1">Multi-pass membrane protein</topology>
    </subcellularLocation>
</comment>
<feature type="transmembrane region" description="Helical" evidence="8">
    <location>
        <begin position="50"/>
        <end position="67"/>
    </location>
</feature>
<feature type="transmembrane region" description="Helical" evidence="8">
    <location>
        <begin position="76"/>
        <end position="98"/>
    </location>
</feature>
<dbReference type="AlphaFoldDB" id="A0A0G0LYI1"/>
<comment type="caution">
    <text evidence="9">The sequence shown here is derived from an EMBL/GenBank/DDBJ whole genome shotgun (WGS) entry which is preliminary data.</text>
</comment>
<evidence type="ECO:0008006" key="11">
    <source>
        <dbReference type="Google" id="ProtNLM"/>
    </source>
</evidence>
<dbReference type="EMBL" id="LBWB01000055">
    <property type="protein sequence ID" value="KKQ97003.1"/>
    <property type="molecule type" value="Genomic_DNA"/>
</dbReference>
<keyword evidence="2" id="KW-1003">Cell membrane</keyword>
<dbReference type="InterPro" id="IPR018584">
    <property type="entry name" value="GT87"/>
</dbReference>
<evidence type="ECO:0000256" key="3">
    <source>
        <dbReference type="ARBA" id="ARBA00022679"/>
    </source>
</evidence>
<evidence type="ECO:0000256" key="2">
    <source>
        <dbReference type="ARBA" id="ARBA00022475"/>
    </source>
</evidence>
<gene>
    <name evidence="9" type="ORF">UT24_C0055G0007</name>
</gene>
<keyword evidence="5 8" id="KW-1133">Transmembrane helix</keyword>
<name>A0A0G0LYI1_9BACT</name>
<keyword evidence="6 8" id="KW-0472">Membrane</keyword>
<feature type="transmembrane region" description="Helical" evidence="8">
    <location>
        <begin position="28"/>
        <end position="44"/>
    </location>
</feature>
<keyword evidence="3" id="KW-0808">Transferase</keyword>
<evidence type="ECO:0000256" key="7">
    <source>
        <dbReference type="ARBA" id="ARBA00024033"/>
    </source>
</evidence>
<reference evidence="9 10" key="1">
    <citation type="journal article" date="2015" name="Nature">
        <title>rRNA introns, odd ribosomes, and small enigmatic genomes across a large radiation of phyla.</title>
        <authorList>
            <person name="Brown C.T."/>
            <person name="Hug L.A."/>
            <person name="Thomas B.C."/>
            <person name="Sharon I."/>
            <person name="Castelle C.J."/>
            <person name="Singh A."/>
            <person name="Wilkins M.J."/>
            <person name="Williams K.H."/>
            <person name="Banfield J.F."/>
        </authorList>
    </citation>
    <scope>NUCLEOTIDE SEQUENCE [LARGE SCALE GENOMIC DNA]</scope>
</reference>
<accession>A0A0G0LYI1</accession>
<proteinExistence type="inferred from homology"/>
<organism evidence="9 10">
    <name type="scientific">Candidatus Woesebacteria bacterium GW2011_GWB1_39_12</name>
    <dbReference type="NCBI Taxonomy" id="1618574"/>
    <lineage>
        <taxon>Bacteria</taxon>
        <taxon>Candidatus Woeseibacteriota</taxon>
    </lineage>
</organism>
<evidence type="ECO:0000256" key="8">
    <source>
        <dbReference type="SAM" id="Phobius"/>
    </source>
</evidence>
<dbReference type="GO" id="GO:0016758">
    <property type="term" value="F:hexosyltransferase activity"/>
    <property type="evidence" value="ECO:0007669"/>
    <property type="project" value="InterPro"/>
</dbReference>
<dbReference type="Pfam" id="PF09594">
    <property type="entry name" value="GT87"/>
    <property type="match status" value="1"/>
</dbReference>
<evidence type="ECO:0000313" key="9">
    <source>
        <dbReference type="EMBL" id="KKQ97003.1"/>
    </source>
</evidence>
<sequence length="142" mass="16400">MQAFAWILFLTNDILIFLIVRKITKNRLFAYLSLMFYVSTQPFLEGNMLWFDNVLVTPILMGTYLLINKRMFWSGVIFGLAALTKQTAGLFIVISSLWLVISKRNFKNVVYFLTGPVMLGLVLGVRLISEGQFMDFINWTLI</sequence>
<feature type="transmembrane region" description="Helical" evidence="8">
    <location>
        <begin position="6"/>
        <end position="21"/>
    </location>
</feature>
<keyword evidence="4 8" id="KW-0812">Transmembrane</keyword>
<dbReference type="GO" id="GO:0005886">
    <property type="term" value="C:plasma membrane"/>
    <property type="evidence" value="ECO:0007669"/>
    <property type="project" value="UniProtKB-SubCell"/>
</dbReference>
<comment type="similarity">
    <text evidence="7">Belongs to the glycosyltransferase 87 family.</text>
</comment>
<dbReference type="Proteomes" id="UP000033881">
    <property type="component" value="Unassembled WGS sequence"/>
</dbReference>
<protein>
    <recommendedName>
        <fullName evidence="11">Glycosyltransferase RgtA/B/C/D-like domain-containing protein</fullName>
    </recommendedName>
</protein>
<evidence type="ECO:0000256" key="5">
    <source>
        <dbReference type="ARBA" id="ARBA00022989"/>
    </source>
</evidence>
<evidence type="ECO:0000256" key="6">
    <source>
        <dbReference type="ARBA" id="ARBA00023136"/>
    </source>
</evidence>
<evidence type="ECO:0000313" key="10">
    <source>
        <dbReference type="Proteomes" id="UP000033881"/>
    </source>
</evidence>
<dbReference type="STRING" id="1618574.UT24_C0055G0007"/>
<evidence type="ECO:0000256" key="4">
    <source>
        <dbReference type="ARBA" id="ARBA00022692"/>
    </source>
</evidence>
<evidence type="ECO:0000256" key="1">
    <source>
        <dbReference type="ARBA" id="ARBA00004651"/>
    </source>
</evidence>
<feature type="transmembrane region" description="Helical" evidence="8">
    <location>
        <begin position="110"/>
        <end position="128"/>
    </location>
</feature>